<dbReference type="Pfam" id="PF01670">
    <property type="entry name" value="Glyco_hydro_12"/>
    <property type="match status" value="1"/>
</dbReference>
<evidence type="ECO:0000256" key="6">
    <source>
        <dbReference type="ARBA" id="ARBA00037774"/>
    </source>
</evidence>
<keyword evidence="3 10" id="KW-0378">Hydrolase</keyword>
<feature type="compositionally biased region" description="Polar residues" evidence="11">
    <location>
        <begin position="120"/>
        <end position="134"/>
    </location>
</feature>
<evidence type="ECO:0000313" key="13">
    <source>
        <dbReference type="EMBL" id="PYH88557.1"/>
    </source>
</evidence>
<feature type="chain" id="PRO_5016385096" description="xyloglucan-specific endo-beta-1,4-glucanase" evidence="12">
    <location>
        <begin position="19"/>
        <end position="419"/>
    </location>
</feature>
<evidence type="ECO:0000256" key="11">
    <source>
        <dbReference type="SAM" id="MobiDB-lite"/>
    </source>
</evidence>
<keyword evidence="4 10" id="KW-0326">Glycosidase</keyword>
<evidence type="ECO:0000256" key="7">
    <source>
        <dbReference type="ARBA" id="ARBA00038882"/>
    </source>
</evidence>
<dbReference type="GO" id="GO:0000272">
    <property type="term" value="P:polysaccharide catabolic process"/>
    <property type="evidence" value="ECO:0007669"/>
    <property type="project" value="UniProtKB-KW"/>
</dbReference>
<name>A0A319D1Y1_9EURO</name>
<dbReference type="PANTHER" id="PTHR34002:SF9">
    <property type="entry name" value="XYLOGLUCAN-SPECIFIC ENDO-BETA-1,4-GLUCANASE A"/>
    <property type="match status" value="1"/>
</dbReference>
<evidence type="ECO:0000256" key="10">
    <source>
        <dbReference type="RuleBase" id="RU361163"/>
    </source>
</evidence>
<evidence type="ECO:0000256" key="3">
    <source>
        <dbReference type="ARBA" id="ARBA00022801"/>
    </source>
</evidence>
<accession>A0A319D1Y1</accession>
<dbReference type="EMBL" id="KZ826082">
    <property type="protein sequence ID" value="PYH88557.1"/>
    <property type="molecule type" value="Genomic_DNA"/>
</dbReference>
<dbReference type="VEuPathDB" id="FungiDB:BO71DRAFT_391308"/>
<gene>
    <name evidence="13" type="ORF">BO71DRAFT_391308</name>
</gene>
<reference evidence="13 14" key="1">
    <citation type="submission" date="2018-02" db="EMBL/GenBank/DDBJ databases">
        <title>The genomes of Aspergillus section Nigri reveals drivers in fungal speciation.</title>
        <authorList>
            <consortium name="DOE Joint Genome Institute"/>
            <person name="Vesth T.C."/>
            <person name="Nybo J."/>
            <person name="Theobald S."/>
            <person name="Brandl J."/>
            <person name="Frisvad J.C."/>
            <person name="Nielsen K.F."/>
            <person name="Lyhne E.K."/>
            <person name="Kogle M.E."/>
            <person name="Kuo A."/>
            <person name="Riley R."/>
            <person name="Clum A."/>
            <person name="Nolan M."/>
            <person name="Lipzen A."/>
            <person name="Salamov A."/>
            <person name="Henrissat B."/>
            <person name="Wiebenga A."/>
            <person name="De vries R.P."/>
            <person name="Grigoriev I.V."/>
            <person name="Mortensen U.H."/>
            <person name="Andersen M.R."/>
            <person name="Baker S.E."/>
        </authorList>
    </citation>
    <scope>NUCLEOTIDE SEQUENCE [LARGE SCALE GENOMIC DNA]</scope>
    <source>
        <strain evidence="13 14">CBS 707.79</strain>
    </source>
</reference>
<keyword evidence="2 12" id="KW-0732">Signal</keyword>
<feature type="region of interest" description="Disordered" evidence="11">
    <location>
        <begin position="162"/>
        <end position="181"/>
    </location>
</feature>
<evidence type="ECO:0000313" key="14">
    <source>
        <dbReference type="Proteomes" id="UP000247810"/>
    </source>
</evidence>
<evidence type="ECO:0000256" key="9">
    <source>
        <dbReference type="ARBA" id="ARBA00043018"/>
    </source>
</evidence>
<evidence type="ECO:0000256" key="4">
    <source>
        <dbReference type="ARBA" id="ARBA00023295"/>
    </source>
</evidence>
<protein>
    <recommendedName>
        <fullName evidence="7">xyloglucan-specific endo-beta-1,4-glucanase</fullName>
        <ecNumber evidence="7">3.2.1.151</ecNumber>
    </recommendedName>
    <alternativeName>
        <fullName evidence="8">Xyloglucanase A</fullName>
    </alternativeName>
    <alternativeName>
        <fullName evidence="9">Xyloglucanendohydrolase A</fullName>
    </alternativeName>
</protein>
<feature type="region of interest" description="Disordered" evidence="11">
    <location>
        <begin position="120"/>
        <end position="155"/>
    </location>
</feature>
<proteinExistence type="inferred from homology"/>
<dbReference type="Proteomes" id="UP000247810">
    <property type="component" value="Unassembled WGS sequence"/>
</dbReference>
<dbReference type="Gene3D" id="2.60.120.180">
    <property type="match status" value="1"/>
</dbReference>
<dbReference type="GO" id="GO:0030246">
    <property type="term" value="F:carbohydrate binding"/>
    <property type="evidence" value="ECO:0007669"/>
    <property type="project" value="UniProtKB-KW"/>
</dbReference>
<dbReference type="InterPro" id="IPR002594">
    <property type="entry name" value="GH12"/>
</dbReference>
<dbReference type="STRING" id="1448320.A0A319D1Y1"/>
<feature type="signal peptide" evidence="12">
    <location>
        <begin position="1"/>
        <end position="18"/>
    </location>
</feature>
<comment type="function">
    <text evidence="6">Catalyzes endohydrolysis of 1,4-beta-D-glucosidic linkages in xyloglucan with retention of the beta-configuration of the glycosyl residues. Specific for xyloglucan and does not hydrolyze other cell wall components.</text>
</comment>
<evidence type="ECO:0000256" key="12">
    <source>
        <dbReference type="SAM" id="SignalP"/>
    </source>
</evidence>
<comment type="catalytic activity">
    <reaction evidence="5">
        <text>xyloglucan + H2O = xyloglucan oligosaccharides.</text>
        <dbReference type="EC" id="3.2.1.151"/>
    </reaction>
</comment>
<keyword evidence="14" id="KW-1185">Reference proteome</keyword>
<dbReference type="GO" id="GO:0008810">
    <property type="term" value="F:cellulase activity"/>
    <property type="evidence" value="ECO:0007669"/>
    <property type="project" value="InterPro"/>
</dbReference>
<evidence type="ECO:0000256" key="2">
    <source>
        <dbReference type="ARBA" id="ARBA00022729"/>
    </source>
</evidence>
<evidence type="ECO:0000256" key="8">
    <source>
        <dbReference type="ARBA" id="ARBA00041304"/>
    </source>
</evidence>
<dbReference type="OrthoDB" id="89349at2759"/>
<feature type="compositionally biased region" description="Acidic residues" evidence="11">
    <location>
        <begin position="27"/>
        <end position="38"/>
    </location>
</feature>
<keyword evidence="10" id="KW-0624">Polysaccharide degradation</keyword>
<feature type="compositionally biased region" description="Low complexity" evidence="11">
    <location>
        <begin position="76"/>
        <end position="101"/>
    </location>
</feature>
<dbReference type="GO" id="GO:0033946">
    <property type="term" value="F:xyloglucan-specific endo-beta-1,4-glucanase activity"/>
    <property type="evidence" value="ECO:0007669"/>
    <property type="project" value="UniProtKB-EC"/>
</dbReference>
<feature type="compositionally biased region" description="Polar residues" evidence="11">
    <location>
        <begin position="45"/>
        <end position="58"/>
    </location>
</feature>
<dbReference type="InterPro" id="IPR013320">
    <property type="entry name" value="ConA-like_dom_sf"/>
</dbReference>
<feature type="compositionally biased region" description="Low complexity" evidence="11">
    <location>
        <begin position="135"/>
        <end position="155"/>
    </location>
</feature>
<keyword evidence="13" id="KW-0430">Lectin</keyword>
<comment type="similarity">
    <text evidence="1 10">Belongs to the glycosyl hydrolase 12 (cellulase H) family.</text>
</comment>
<evidence type="ECO:0000256" key="5">
    <source>
        <dbReference type="ARBA" id="ARBA00037012"/>
    </source>
</evidence>
<dbReference type="InterPro" id="IPR013319">
    <property type="entry name" value="GH11/12"/>
</dbReference>
<feature type="region of interest" description="Disordered" evidence="11">
    <location>
        <begin position="22"/>
        <end position="101"/>
    </location>
</feature>
<evidence type="ECO:0000256" key="1">
    <source>
        <dbReference type="ARBA" id="ARBA00005519"/>
    </source>
</evidence>
<dbReference type="EC" id="3.2.1.151" evidence="7"/>
<organism evidence="13 14">
    <name type="scientific">Aspergillus ellipticus CBS 707.79</name>
    <dbReference type="NCBI Taxonomy" id="1448320"/>
    <lineage>
        <taxon>Eukaryota</taxon>
        <taxon>Fungi</taxon>
        <taxon>Dikarya</taxon>
        <taxon>Ascomycota</taxon>
        <taxon>Pezizomycotina</taxon>
        <taxon>Eurotiomycetes</taxon>
        <taxon>Eurotiomycetidae</taxon>
        <taxon>Eurotiales</taxon>
        <taxon>Aspergillaceae</taxon>
        <taxon>Aspergillus</taxon>
        <taxon>Aspergillus subgen. Circumdati</taxon>
    </lineage>
</organism>
<dbReference type="AlphaFoldDB" id="A0A319D1Y1"/>
<dbReference type="SUPFAM" id="SSF49899">
    <property type="entry name" value="Concanavalin A-like lectins/glucanases"/>
    <property type="match status" value="1"/>
</dbReference>
<sequence>MLVKSSLVPLLLSATALALPTHQNPDYEFDDCDQDWEGEGAGAVQPSQAFGAQSQPSGQAFGGQSFGAKPSGNAFGAQPSGQPFGAQPSGQPSGQPSSVQVQPFAVPSSAAPFNVQPSSAAIQVQPTSEPVSVQTATPVAEPSTTSSSSSTSSSFTAAAATPTTVSTTQHEASTTTSSNTQASTDLCGDYDYIILQDTPWIVYNMLYNADEIVGSQCTNYGEVITSNGTQEVVWSSVTEIEYVESTNNVPKGYSFVGLTENLETKLSAIDSIPTEYVWSRTNTTAFKGNMVFDFMTNDVKGDSTSTSSQELMLWLEYEGGQLPIGWTNGVVDTIDDLFGTSWSLYQDKNSDTGITVSSLLPTTQFQGSFSGDLKDWLLALVKVGVFDEDTYVNVGNAGTEFMYGNAVMNSTLGLQINLS</sequence>
<dbReference type="PANTHER" id="PTHR34002">
    <property type="entry name" value="BLR1656 PROTEIN"/>
    <property type="match status" value="1"/>
</dbReference>
<keyword evidence="10" id="KW-0119">Carbohydrate metabolism</keyword>